<dbReference type="Pfam" id="PF25917">
    <property type="entry name" value="BSH_RND"/>
    <property type="match status" value="1"/>
</dbReference>
<keyword evidence="7" id="KW-1185">Reference proteome</keyword>
<keyword evidence="1" id="KW-0175">Coiled coil</keyword>
<evidence type="ECO:0000256" key="3">
    <source>
        <dbReference type="SAM" id="Phobius"/>
    </source>
</evidence>
<evidence type="ECO:0000313" key="7">
    <source>
        <dbReference type="Proteomes" id="UP000325255"/>
    </source>
</evidence>
<feature type="coiled-coil region" evidence="1">
    <location>
        <begin position="195"/>
        <end position="250"/>
    </location>
</feature>
<dbReference type="Gene3D" id="2.40.50.100">
    <property type="match status" value="1"/>
</dbReference>
<evidence type="ECO:0000313" key="6">
    <source>
        <dbReference type="EMBL" id="KAA5611164.1"/>
    </source>
</evidence>
<dbReference type="Gene3D" id="1.10.287.470">
    <property type="entry name" value="Helix hairpin bin"/>
    <property type="match status" value="1"/>
</dbReference>
<feature type="domain" description="Multidrug resistance protein MdtA-like barrel-sandwich hybrid" evidence="4">
    <location>
        <begin position="90"/>
        <end position="284"/>
    </location>
</feature>
<keyword evidence="3" id="KW-1133">Transmembrane helix</keyword>
<feature type="region of interest" description="Disordered" evidence="2">
    <location>
        <begin position="1"/>
        <end position="45"/>
    </location>
</feature>
<gene>
    <name evidence="6" type="ORF">F1189_15445</name>
</gene>
<dbReference type="PANTHER" id="PTHR30386">
    <property type="entry name" value="MEMBRANE FUSION SUBUNIT OF EMRAB-TOLC MULTIDRUG EFFLUX PUMP"/>
    <property type="match status" value="1"/>
</dbReference>
<organism evidence="6 7">
    <name type="scientific">Rhodovastum atsumiense</name>
    <dbReference type="NCBI Taxonomy" id="504468"/>
    <lineage>
        <taxon>Bacteria</taxon>
        <taxon>Pseudomonadati</taxon>
        <taxon>Pseudomonadota</taxon>
        <taxon>Alphaproteobacteria</taxon>
        <taxon>Acetobacterales</taxon>
        <taxon>Acetobacteraceae</taxon>
        <taxon>Rhodovastum</taxon>
    </lineage>
</organism>
<keyword evidence="3" id="KW-0472">Membrane</keyword>
<dbReference type="GO" id="GO:0055085">
    <property type="term" value="P:transmembrane transport"/>
    <property type="evidence" value="ECO:0007669"/>
    <property type="project" value="InterPro"/>
</dbReference>
<reference evidence="6 7" key="1">
    <citation type="submission" date="2019-09" db="EMBL/GenBank/DDBJ databases">
        <title>Genome sequence of Rhodovastum atsumiense, a diverse member of the Acetobacteraceae family of non-sulfur purple photosynthetic bacteria.</title>
        <authorList>
            <person name="Meyer T."/>
            <person name="Kyndt J."/>
        </authorList>
    </citation>
    <scope>NUCLEOTIDE SEQUENCE [LARGE SCALE GENOMIC DNA]</scope>
    <source>
        <strain evidence="6 7">DSM 21279</strain>
    </source>
</reference>
<comment type="caution">
    <text evidence="6">The sequence shown here is derived from an EMBL/GenBank/DDBJ whole genome shotgun (WGS) entry which is preliminary data.</text>
</comment>
<feature type="domain" description="p-hydroxybenzoic acid efflux pump subunit AaeA-like beta-barrel" evidence="5">
    <location>
        <begin position="290"/>
        <end position="376"/>
    </location>
</feature>
<dbReference type="Pfam" id="PF25963">
    <property type="entry name" value="Beta-barrel_AAEA"/>
    <property type="match status" value="1"/>
</dbReference>
<dbReference type="AlphaFoldDB" id="A0A5M6IS83"/>
<dbReference type="EMBL" id="VWPK01000023">
    <property type="protein sequence ID" value="KAA5611164.1"/>
    <property type="molecule type" value="Genomic_DNA"/>
</dbReference>
<accession>A0A5M6IS83</accession>
<dbReference type="Proteomes" id="UP000325255">
    <property type="component" value="Unassembled WGS sequence"/>
</dbReference>
<keyword evidence="3" id="KW-0812">Transmembrane</keyword>
<name>A0A5M6IS83_9PROT</name>
<dbReference type="InterPro" id="IPR058625">
    <property type="entry name" value="MdtA-like_BSH"/>
</dbReference>
<dbReference type="Gene3D" id="2.40.30.170">
    <property type="match status" value="1"/>
</dbReference>
<evidence type="ECO:0000256" key="1">
    <source>
        <dbReference type="SAM" id="Coils"/>
    </source>
</evidence>
<feature type="transmembrane region" description="Helical" evidence="3">
    <location>
        <begin position="48"/>
        <end position="70"/>
    </location>
</feature>
<dbReference type="InterPro" id="IPR050739">
    <property type="entry name" value="MFP"/>
</dbReference>
<evidence type="ECO:0000259" key="5">
    <source>
        <dbReference type="Pfam" id="PF25963"/>
    </source>
</evidence>
<dbReference type="PANTHER" id="PTHR30386:SF24">
    <property type="entry name" value="MULTIDRUG RESISTANCE EFFLUX PUMP"/>
    <property type="match status" value="1"/>
</dbReference>
<protein>
    <submittedName>
        <fullName evidence="6">HlyD family secretion protein</fullName>
    </submittedName>
</protein>
<sequence>MEPNKSGRPMTLDEIDQEPALLPANDRPDPARRAARPRPAAPRGMPRHALAVGAALLALVPLAAGGYLYWDAARRFETTDDAFIAARQFALAPKVAGYITAVPVTDNQHVAAGAVIARIDDRDYRVALAQAQAQVDAAEASIRNIDAQTAVQQAQVAQSAAQLEQTEAGLVFAQQQAARYDYLAAHNGAASVQSAQQYASQLRQQQAALKTAQAAVAAATRQLAALKAQRASAEANLAQAAAQRDQATLNLSYTTVTASQPGRVVNLSAAVGQYAQAGASLSMFVPDEVWVTANFKETQLDAMRPGQAVTLRIDAYPERRISGHVASVQSGSGTAFSLLPAENATGNYVKIVQRVPVKVVMDNPPTDVALGPGMSVVPEVRIDPTPSLYERLRSRL</sequence>
<dbReference type="SUPFAM" id="SSF111369">
    <property type="entry name" value="HlyD-like secretion proteins"/>
    <property type="match status" value="2"/>
</dbReference>
<evidence type="ECO:0000259" key="4">
    <source>
        <dbReference type="Pfam" id="PF25917"/>
    </source>
</evidence>
<dbReference type="InterPro" id="IPR058634">
    <property type="entry name" value="AaeA-lik-b-barrel"/>
</dbReference>
<evidence type="ECO:0000256" key="2">
    <source>
        <dbReference type="SAM" id="MobiDB-lite"/>
    </source>
</evidence>
<proteinExistence type="predicted"/>
<dbReference type="OrthoDB" id="9811754at2"/>